<dbReference type="EMBL" id="QJJU01000028">
    <property type="protein sequence ID" value="PXX01553.1"/>
    <property type="molecule type" value="Genomic_DNA"/>
</dbReference>
<comment type="caution">
    <text evidence="1">The sequence shown here is derived from an EMBL/GenBank/DDBJ whole genome shotgun (WGS) entry which is preliminary data.</text>
</comment>
<sequence length="91" mass="9164">MNVSHTRSKRRYVVILLGVLGAGAFVALGTLSAAYGGIDIKPGPRISAGSGSAPVNTTFVQPVVGGMSLGATVTWTTPVSVPATTVAVPRQ</sequence>
<organism evidence="1 2">
    <name type="scientific">Mycolicibacterium moriokaense</name>
    <dbReference type="NCBI Taxonomy" id="39691"/>
    <lineage>
        <taxon>Bacteria</taxon>
        <taxon>Bacillati</taxon>
        <taxon>Actinomycetota</taxon>
        <taxon>Actinomycetes</taxon>
        <taxon>Mycobacteriales</taxon>
        <taxon>Mycobacteriaceae</taxon>
        <taxon>Mycolicibacterium</taxon>
    </lineage>
</organism>
<dbReference type="RefSeq" id="WP_110319449.1">
    <property type="nucleotide sequence ID" value="NZ_QJJU01000028.1"/>
</dbReference>
<proteinExistence type="predicted"/>
<gene>
    <name evidence="1" type="ORF">C8E89_12839</name>
</gene>
<evidence type="ECO:0000313" key="2">
    <source>
        <dbReference type="Proteomes" id="UP000247781"/>
    </source>
</evidence>
<accession>A0A318HD20</accession>
<evidence type="ECO:0000313" key="1">
    <source>
        <dbReference type="EMBL" id="PXX01553.1"/>
    </source>
</evidence>
<dbReference type="AlphaFoldDB" id="A0A318HD20"/>
<reference evidence="2" key="1">
    <citation type="submission" date="2018-05" db="EMBL/GenBank/DDBJ databases">
        <authorList>
            <person name="Deangelis K."/>
            <person name="Huntemann M."/>
            <person name="Clum A."/>
            <person name="Pillay M."/>
            <person name="Palaniappan K."/>
            <person name="Varghese N."/>
            <person name="Mikhailova N."/>
            <person name="Stamatis D."/>
            <person name="Reddy T."/>
            <person name="Daum C."/>
            <person name="Shapiro N."/>
            <person name="Ivanova N."/>
            <person name="Kyrpides N."/>
            <person name="Woyke T."/>
        </authorList>
    </citation>
    <scope>NUCLEOTIDE SEQUENCE [LARGE SCALE GENOMIC DNA]</scope>
    <source>
        <strain evidence="2">GAS496</strain>
    </source>
</reference>
<dbReference type="Proteomes" id="UP000247781">
    <property type="component" value="Unassembled WGS sequence"/>
</dbReference>
<name>A0A318HD20_9MYCO</name>
<keyword evidence="2" id="KW-1185">Reference proteome</keyword>
<protein>
    <submittedName>
        <fullName evidence="1">Uncharacterized protein</fullName>
    </submittedName>
</protein>
<reference evidence="1 2" key="2">
    <citation type="submission" date="2018-06" db="EMBL/GenBank/DDBJ databases">
        <title>Sequencing of bacterial isolates from soil warming experiment in Harvard Forest, Massachusetts, USA.</title>
        <authorList>
            <person name="Deangelis K.PhD."/>
        </authorList>
    </citation>
    <scope>NUCLEOTIDE SEQUENCE [LARGE SCALE GENOMIC DNA]</scope>
    <source>
        <strain evidence="1 2">GAS496</strain>
    </source>
</reference>